<sequence>MEASNHELLSIASRPTAPLFPALNQEEREILSQIISLTSPNTNAFNVLLSPYESTLRRYRIDPKIDDKYYTFLLKLSLVPGSDWKQKWARVSSDRSTPSGLPSHQAVIPAASQAYATNHEPRKINQTACTGPQDKGKRKALTNNAKPDTNQTAVNRNSRPPKSVHFLPTRVEENVHRPTEQPPPTDLCLEPQSAILQSKMTLLVDPIDVKARKFRRQQLLARCLNKWMNSIIDWNTLDSNAQAARRVLDISAAHQTWTRKFRNRQSKLKSVDTSYNTRLLFAHLGHWKKLTVSRTIQKKSLALRNAYRKTKGTRERNLCRQVLIIWANYMKSTRIYDSFRRKLVDRSLRQWYQKLQYLSHLSLASHDLSVKFNSLRLRQKFSHWVQHACLLSKLTGFLHHRDSQVKHQFFTNWNITFSQSRQSNLFLLKSRFYRLLKACKKLRARQRMLEFSESTVMAFRSSNTQLHVLRHWIIRGRGSLFSNFVQKRLIKTRWQQWRRRVAYVRHNLPRLQNQFTVQCTLNLAYHHLQHWIQYQHDLTQKLARAQNIYQLYIIRDSFLAWRFHLQWTRELQVVASSTRINFLQKRVLFVWKHRIQRIKGNSWRQEKMLVNLRGCLITWRLLTRKKRRLSSALSIFQQRIAERQCLNALSHWRVRLVLTTRNKHKALKLARKNLKQRFWEIWTSRYDLIGVFLDESSLVIHRRCQTEKSSLLAYWLDRTRTKVAHNCKLDQFSHRHRRLLILSVWERWRDKTRSRELEPIEQSFNSVRNRNYTTQMMHAWMTRSSLIFLLRRARLNTLMNCFDLWYNLTKLHQIRNQIRLKKNRFIIKFYFSLWCKKSFDLKTLRIISRFKNNTRIAQPTSRYEKRFGAREVTEEDYSTTTSLATSSSNESDQTLR</sequence>
<accession>A0A180GUV4</accession>
<proteinExistence type="predicted"/>
<dbReference type="OrthoDB" id="1933281at2759"/>
<evidence type="ECO:0000313" key="3">
    <source>
        <dbReference type="EMBL" id="OAV96321.1"/>
    </source>
</evidence>
<evidence type="ECO:0000313" key="5">
    <source>
        <dbReference type="Proteomes" id="UP000005240"/>
    </source>
</evidence>
<feature type="compositionally biased region" description="Polar residues" evidence="1">
    <location>
        <begin position="141"/>
        <end position="160"/>
    </location>
</feature>
<evidence type="ECO:0000259" key="2">
    <source>
        <dbReference type="Pfam" id="PF08457"/>
    </source>
</evidence>
<dbReference type="STRING" id="630390.A0A180GUV4"/>
<feature type="region of interest" description="Disordered" evidence="1">
    <location>
        <begin position="117"/>
        <end position="186"/>
    </location>
</feature>
<reference evidence="3" key="1">
    <citation type="submission" date="2009-11" db="EMBL/GenBank/DDBJ databases">
        <authorList>
            <consortium name="The Broad Institute Genome Sequencing Platform"/>
            <person name="Ward D."/>
            <person name="Feldgarden M."/>
            <person name="Earl A."/>
            <person name="Young S.K."/>
            <person name="Zeng Q."/>
            <person name="Koehrsen M."/>
            <person name="Alvarado L."/>
            <person name="Berlin A."/>
            <person name="Bochicchio J."/>
            <person name="Borenstein D."/>
            <person name="Chapman S.B."/>
            <person name="Chen Z."/>
            <person name="Engels R."/>
            <person name="Freedman E."/>
            <person name="Gellesch M."/>
            <person name="Goldberg J."/>
            <person name="Griggs A."/>
            <person name="Gujja S."/>
            <person name="Heilman E."/>
            <person name="Heiman D."/>
            <person name="Hepburn T."/>
            <person name="Howarth C."/>
            <person name="Jen D."/>
            <person name="Larson L."/>
            <person name="Lewis B."/>
            <person name="Mehta T."/>
            <person name="Park D."/>
            <person name="Pearson M."/>
            <person name="Roberts A."/>
            <person name="Saif S."/>
            <person name="Shea T."/>
            <person name="Shenoy N."/>
            <person name="Sisk P."/>
            <person name="Stolte C."/>
            <person name="Sykes S."/>
            <person name="Thomson T."/>
            <person name="Walk T."/>
            <person name="White J."/>
            <person name="Yandava C."/>
            <person name="Izard J."/>
            <person name="Baranova O.V."/>
            <person name="Blanton J.M."/>
            <person name="Tanner A.C."/>
            <person name="Dewhirst F.E."/>
            <person name="Haas B."/>
            <person name="Nusbaum C."/>
            <person name="Birren B."/>
        </authorList>
    </citation>
    <scope>NUCLEOTIDE SEQUENCE [LARGE SCALE GENOMIC DNA]</scope>
    <source>
        <strain evidence="3">1-1 BBBD Race 1</strain>
    </source>
</reference>
<protein>
    <submittedName>
        <fullName evidence="4">Sfi1 domain-containing protein</fullName>
    </submittedName>
</protein>
<dbReference type="EnsemblFungi" id="PTTG_12371-t43_1">
    <property type="protein sequence ID" value="PTTG_12371-t43_1-p1"/>
    <property type="gene ID" value="PTTG_12371"/>
</dbReference>
<dbReference type="AlphaFoldDB" id="A0A180GUV4"/>
<dbReference type="EMBL" id="ADAS02000020">
    <property type="protein sequence ID" value="OAV96321.1"/>
    <property type="molecule type" value="Genomic_DNA"/>
</dbReference>
<dbReference type="Proteomes" id="UP000005240">
    <property type="component" value="Unassembled WGS sequence"/>
</dbReference>
<evidence type="ECO:0000313" key="4">
    <source>
        <dbReference type="EnsemblFungi" id="PTTG_12371-t43_1-p1"/>
    </source>
</evidence>
<reference evidence="4" key="4">
    <citation type="submission" date="2025-05" db="UniProtKB">
        <authorList>
            <consortium name="EnsemblFungi"/>
        </authorList>
    </citation>
    <scope>IDENTIFICATION</scope>
    <source>
        <strain evidence="4">isolate 1-1 / race 1 (BBBD)</strain>
    </source>
</reference>
<evidence type="ECO:0000256" key="1">
    <source>
        <dbReference type="SAM" id="MobiDB-lite"/>
    </source>
</evidence>
<reference evidence="3" key="2">
    <citation type="submission" date="2016-05" db="EMBL/GenBank/DDBJ databases">
        <title>Comparative analysis highlights variable genome content of wheat rusts and divergence of the mating loci.</title>
        <authorList>
            <person name="Cuomo C.A."/>
            <person name="Bakkeren G."/>
            <person name="Szabo L."/>
            <person name="Khalil H."/>
            <person name="Joly D."/>
            <person name="Goldberg J."/>
            <person name="Young S."/>
            <person name="Zeng Q."/>
            <person name="Fellers J."/>
        </authorList>
    </citation>
    <scope>NUCLEOTIDE SEQUENCE [LARGE SCALE GENOMIC DNA]</scope>
    <source>
        <strain evidence="3">1-1 BBBD Race 1</strain>
    </source>
</reference>
<keyword evidence="5" id="KW-1185">Reference proteome</keyword>
<organism evidence="3">
    <name type="scientific">Puccinia triticina (isolate 1-1 / race 1 (BBBD))</name>
    <name type="common">Brown leaf rust fungus</name>
    <dbReference type="NCBI Taxonomy" id="630390"/>
    <lineage>
        <taxon>Eukaryota</taxon>
        <taxon>Fungi</taxon>
        <taxon>Dikarya</taxon>
        <taxon>Basidiomycota</taxon>
        <taxon>Pucciniomycotina</taxon>
        <taxon>Pucciniomycetes</taxon>
        <taxon>Pucciniales</taxon>
        <taxon>Pucciniaceae</taxon>
        <taxon>Puccinia</taxon>
    </lineage>
</organism>
<feature type="compositionally biased region" description="Low complexity" evidence="1">
    <location>
        <begin position="878"/>
        <end position="896"/>
    </location>
</feature>
<name>A0A180GUV4_PUCT1</name>
<feature type="region of interest" description="Disordered" evidence="1">
    <location>
        <begin position="874"/>
        <end position="896"/>
    </location>
</feature>
<feature type="domain" description="Sfi1 spindle body" evidence="2">
    <location>
        <begin position="335"/>
        <end position="596"/>
    </location>
</feature>
<gene>
    <name evidence="3" type="ORF">PTTG_12371</name>
</gene>
<dbReference type="Pfam" id="PF08457">
    <property type="entry name" value="Sfi1"/>
    <property type="match status" value="1"/>
</dbReference>
<dbReference type="VEuPathDB" id="FungiDB:PTTG_12371"/>
<dbReference type="InterPro" id="IPR013665">
    <property type="entry name" value="Sfi1_dom"/>
</dbReference>
<reference evidence="4 5" key="3">
    <citation type="journal article" date="2017" name="G3 (Bethesda)">
        <title>Comparative analysis highlights variable genome content of wheat rusts and divergence of the mating loci.</title>
        <authorList>
            <person name="Cuomo C.A."/>
            <person name="Bakkeren G."/>
            <person name="Khalil H.B."/>
            <person name="Panwar V."/>
            <person name="Joly D."/>
            <person name="Linning R."/>
            <person name="Sakthikumar S."/>
            <person name="Song X."/>
            <person name="Adiconis X."/>
            <person name="Fan L."/>
            <person name="Goldberg J.M."/>
            <person name="Levin J.Z."/>
            <person name="Young S."/>
            <person name="Zeng Q."/>
            <person name="Anikster Y."/>
            <person name="Bruce M."/>
            <person name="Wang M."/>
            <person name="Yin C."/>
            <person name="McCallum B."/>
            <person name="Szabo L.J."/>
            <person name="Hulbert S."/>
            <person name="Chen X."/>
            <person name="Fellers J.P."/>
        </authorList>
    </citation>
    <scope>NUCLEOTIDE SEQUENCE</scope>
    <source>
        <strain evidence="4">isolate 1-1 / race 1 (BBBD)</strain>
        <strain evidence="5">Isolate 1-1 / race 1 (BBBD)</strain>
    </source>
</reference>
<feature type="compositionally biased region" description="Basic and acidic residues" evidence="1">
    <location>
        <begin position="170"/>
        <end position="179"/>
    </location>
</feature>